<organism evidence="2 3">
    <name type="scientific">Mesorhizobium alhagi CCNWXJ12-2</name>
    <dbReference type="NCBI Taxonomy" id="1107882"/>
    <lineage>
        <taxon>Bacteria</taxon>
        <taxon>Pseudomonadati</taxon>
        <taxon>Pseudomonadota</taxon>
        <taxon>Alphaproteobacteria</taxon>
        <taxon>Hyphomicrobiales</taxon>
        <taxon>Phyllobacteriaceae</taxon>
        <taxon>Allomesorhizobium</taxon>
    </lineage>
</organism>
<dbReference type="SUPFAM" id="SSF52218">
    <property type="entry name" value="Flavoproteins"/>
    <property type="match status" value="1"/>
</dbReference>
<dbReference type="Gene3D" id="3.40.50.360">
    <property type="match status" value="1"/>
</dbReference>
<reference evidence="2 3" key="1">
    <citation type="journal article" date="2012" name="J. Bacteriol.">
        <title>Draft Genome Sequence of Mesorhizobium alhagi CCNWXJ12-2T, a Novel Salt-Resistant Species Isolated from the Desert of Northwestern China.</title>
        <authorList>
            <person name="Zhou M."/>
            <person name="Chen W."/>
            <person name="Chen H."/>
            <person name="Wei G."/>
        </authorList>
    </citation>
    <scope>NUCLEOTIDE SEQUENCE [LARGE SCALE GENOMIC DNA]</scope>
    <source>
        <strain evidence="2 3">CCNWXJ12-2</strain>
    </source>
</reference>
<accession>H0HUC6</accession>
<name>H0HUC6_9HYPH</name>
<evidence type="ECO:0000313" key="3">
    <source>
        <dbReference type="Proteomes" id="UP000003250"/>
    </source>
</evidence>
<protein>
    <submittedName>
        <fullName evidence="2">Acyl carrier protein phosphodiesterase</fullName>
    </submittedName>
</protein>
<dbReference type="InterPro" id="IPR050104">
    <property type="entry name" value="FMN-dep_NADH:Q_OxRdtase_AzoR1"/>
</dbReference>
<dbReference type="PANTHER" id="PTHR43741:SF4">
    <property type="entry name" value="FMN-DEPENDENT NADH:QUINONE OXIDOREDUCTASE"/>
    <property type="match status" value="1"/>
</dbReference>
<feature type="domain" description="Flavodoxin-like fold" evidence="1">
    <location>
        <begin position="2"/>
        <end position="63"/>
    </location>
</feature>
<sequence>MTRGGLYSEGPAQVMDSQEPHLRSLLGFIGITDVTFVRAEKLAFGPEARDQAIEAARAQLAQTVRDQYLQAA</sequence>
<dbReference type="PANTHER" id="PTHR43741">
    <property type="entry name" value="FMN-DEPENDENT NADH-AZOREDUCTASE 1"/>
    <property type="match status" value="1"/>
</dbReference>
<dbReference type="AlphaFoldDB" id="H0HUC6"/>
<dbReference type="EMBL" id="AHAM01000150">
    <property type="protein sequence ID" value="EHK55656.1"/>
    <property type="molecule type" value="Genomic_DNA"/>
</dbReference>
<dbReference type="Proteomes" id="UP000003250">
    <property type="component" value="Unassembled WGS sequence"/>
</dbReference>
<dbReference type="InterPro" id="IPR029039">
    <property type="entry name" value="Flavoprotein-like_sf"/>
</dbReference>
<proteinExistence type="predicted"/>
<dbReference type="Pfam" id="PF02525">
    <property type="entry name" value="Flavodoxin_2"/>
    <property type="match status" value="1"/>
</dbReference>
<dbReference type="InterPro" id="IPR003680">
    <property type="entry name" value="Flavodoxin_fold"/>
</dbReference>
<keyword evidence="3" id="KW-1185">Reference proteome</keyword>
<evidence type="ECO:0000259" key="1">
    <source>
        <dbReference type="Pfam" id="PF02525"/>
    </source>
</evidence>
<dbReference type="PATRIC" id="fig|1107882.3.peg.3688"/>
<gene>
    <name evidence="2" type="ORF">MAXJ12_18838</name>
</gene>
<evidence type="ECO:0000313" key="2">
    <source>
        <dbReference type="EMBL" id="EHK55656.1"/>
    </source>
</evidence>